<name>A0ABN8FGV7_9BACL</name>
<dbReference type="Proteomes" id="UP000838749">
    <property type="component" value="Unassembled WGS sequence"/>
</dbReference>
<dbReference type="EMBL" id="CAKMAB010000018">
    <property type="protein sequence ID" value="CAH1057278.1"/>
    <property type="molecule type" value="Genomic_DNA"/>
</dbReference>
<keyword evidence="2" id="KW-1185">Reference proteome</keyword>
<evidence type="ECO:0000313" key="2">
    <source>
        <dbReference type="Proteomes" id="UP000838749"/>
    </source>
</evidence>
<organism evidence="1 2">
    <name type="scientific">Paenibacillus pseudetheri</name>
    <dbReference type="NCBI Taxonomy" id="2897682"/>
    <lineage>
        <taxon>Bacteria</taxon>
        <taxon>Bacillati</taxon>
        <taxon>Bacillota</taxon>
        <taxon>Bacilli</taxon>
        <taxon>Bacillales</taxon>
        <taxon>Paenibacillaceae</taxon>
        <taxon>Paenibacillus</taxon>
    </lineage>
</organism>
<evidence type="ECO:0000313" key="1">
    <source>
        <dbReference type="EMBL" id="CAH1057278.1"/>
    </source>
</evidence>
<sequence length="136" mass="15196">MDTAEVNQNRIHDIDIDYLKIAPQIINFYNQDGLPISSIKTESEHADAAVEVVGWMDANVAVMKSYSVELLYKDTIGLKVKNVSYYLYDVKKKQKEASFSSIPSSAAVISDPRIVDADNEGNITVSFKEITYKKGN</sequence>
<accession>A0ABN8FGV7</accession>
<proteinExistence type="predicted"/>
<protein>
    <submittedName>
        <fullName evidence="1">Uncharacterized protein</fullName>
    </submittedName>
</protein>
<dbReference type="RefSeq" id="WP_234535844.1">
    <property type="nucleotide sequence ID" value="NZ_CAKMAB010000018.1"/>
</dbReference>
<comment type="caution">
    <text evidence="1">The sequence shown here is derived from an EMBL/GenBank/DDBJ whole genome shotgun (WGS) entry which is preliminary data.</text>
</comment>
<reference evidence="1" key="1">
    <citation type="submission" date="2021-12" db="EMBL/GenBank/DDBJ databases">
        <authorList>
            <person name="Criscuolo A."/>
        </authorList>
    </citation>
    <scope>NUCLEOTIDE SEQUENCE</scope>
    <source>
        <strain evidence="1">CIP111894</strain>
    </source>
</reference>
<gene>
    <name evidence="1" type="ORF">PAECIP111894_03436</name>
</gene>